<dbReference type="PROSITE" id="PS50146">
    <property type="entry name" value="DAGK"/>
    <property type="match status" value="1"/>
</dbReference>
<dbReference type="InterPro" id="IPR001206">
    <property type="entry name" value="Diacylglycerol_kinase_cat_dom"/>
</dbReference>
<dbReference type="OrthoDB" id="9786026at2"/>
<dbReference type="GO" id="GO:0005886">
    <property type="term" value="C:plasma membrane"/>
    <property type="evidence" value="ECO:0007669"/>
    <property type="project" value="TreeGrafter"/>
</dbReference>
<keyword evidence="11" id="KW-0594">Phospholipid biosynthesis</keyword>
<keyword evidence="4" id="KW-0808">Transferase</keyword>
<dbReference type="GO" id="GO:0008654">
    <property type="term" value="P:phospholipid biosynthetic process"/>
    <property type="evidence" value="ECO:0007669"/>
    <property type="project" value="UniProtKB-KW"/>
</dbReference>
<comment type="similarity">
    <text evidence="2">Belongs to the diacylglycerol/lipid kinase family.</text>
</comment>
<dbReference type="NCBIfam" id="TIGR00147">
    <property type="entry name" value="YegS/Rv2252/BmrU family lipid kinase"/>
    <property type="match status" value="1"/>
</dbReference>
<keyword evidence="5" id="KW-0479">Metal-binding</keyword>
<dbReference type="Proteomes" id="UP000239863">
    <property type="component" value="Unassembled WGS sequence"/>
</dbReference>
<organism evidence="14 15">
    <name type="scientific">Clostridium algidicarnis DSM 15099</name>
    <dbReference type="NCBI Taxonomy" id="1121295"/>
    <lineage>
        <taxon>Bacteria</taxon>
        <taxon>Bacillati</taxon>
        <taxon>Bacillota</taxon>
        <taxon>Clostridia</taxon>
        <taxon>Eubacteriales</taxon>
        <taxon>Clostridiaceae</taxon>
        <taxon>Clostridium</taxon>
    </lineage>
</organism>
<evidence type="ECO:0000256" key="10">
    <source>
        <dbReference type="ARBA" id="ARBA00023098"/>
    </source>
</evidence>
<dbReference type="SUPFAM" id="SSF111331">
    <property type="entry name" value="NAD kinase/diacylglycerol kinase-like"/>
    <property type="match status" value="1"/>
</dbReference>
<dbReference type="AlphaFoldDB" id="A0A2S6FWQ4"/>
<dbReference type="Pfam" id="PF00781">
    <property type="entry name" value="DAGK_cat"/>
    <property type="match status" value="1"/>
</dbReference>
<keyword evidence="8" id="KW-0067">ATP-binding</keyword>
<protein>
    <submittedName>
        <fullName evidence="14">YegS/Rv2252/BmrU family lipid kinase</fullName>
    </submittedName>
</protein>
<dbReference type="SMART" id="SM00046">
    <property type="entry name" value="DAGKc"/>
    <property type="match status" value="1"/>
</dbReference>
<keyword evidence="7 14" id="KW-0418">Kinase</keyword>
<evidence type="ECO:0000256" key="1">
    <source>
        <dbReference type="ARBA" id="ARBA00001946"/>
    </source>
</evidence>
<dbReference type="InterPro" id="IPR017438">
    <property type="entry name" value="ATP-NAD_kinase_N"/>
</dbReference>
<dbReference type="GO" id="GO:0016301">
    <property type="term" value="F:kinase activity"/>
    <property type="evidence" value="ECO:0007669"/>
    <property type="project" value="UniProtKB-KW"/>
</dbReference>
<evidence type="ECO:0000256" key="2">
    <source>
        <dbReference type="ARBA" id="ARBA00005983"/>
    </source>
</evidence>
<keyword evidence="10" id="KW-0443">Lipid metabolism</keyword>
<evidence type="ECO:0000256" key="8">
    <source>
        <dbReference type="ARBA" id="ARBA00022840"/>
    </source>
</evidence>
<evidence type="ECO:0000259" key="13">
    <source>
        <dbReference type="PROSITE" id="PS50146"/>
    </source>
</evidence>
<accession>A0A2S6FWQ4</accession>
<evidence type="ECO:0000313" key="14">
    <source>
        <dbReference type="EMBL" id="PPK47932.1"/>
    </source>
</evidence>
<comment type="caution">
    <text evidence="14">The sequence shown here is derived from an EMBL/GenBank/DDBJ whole genome shotgun (WGS) entry which is preliminary data.</text>
</comment>
<evidence type="ECO:0000256" key="4">
    <source>
        <dbReference type="ARBA" id="ARBA00022679"/>
    </source>
</evidence>
<dbReference type="InterPro" id="IPR005218">
    <property type="entry name" value="Diacylglycerol/lipid_kinase"/>
</dbReference>
<dbReference type="STRING" id="37659.GCA_000703125_00307"/>
<evidence type="ECO:0000256" key="11">
    <source>
        <dbReference type="ARBA" id="ARBA00023209"/>
    </source>
</evidence>
<evidence type="ECO:0000313" key="15">
    <source>
        <dbReference type="Proteomes" id="UP000239863"/>
    </source>
</evidence>
<evidence type="ECO:0000256" key="3">
    <source>
        <dbReference type="ARBA" id="ARBA00022516"/>
    </source>
</evidence>
<name>A0A2S6FWQ4_9CLOT</name>
<feature type="domain" description="DAGKc" evidence="13">
    <location>
        <begin position="1"/>
        <end position="127"/>
    </location>
</feature>
<proteinExistence type="inferred from homology"/>
<keyword evidence="3" id="KW-0444">Lipid biosynthesis</keyword>
<dbReference type="PANTHER" id="PTHR12358:SF106">
    <property type="entry name" value="LIPID KINASE YEGS"/>
    <property type="match status" value="1"/>
</dbReference>
<evidence type="ECO:0000256" key="5">
    <source>
        <dbReference type="ARBA" id="ARBA00022723"/>
    </source>
</evidence>
<dbReference type="RefSeq" id="WP_104410226.1">
    <property type="nucleotide sequence ID" value="NZ_PTIS01000012.1"/>
</dbReference>
<dbReference type="EMBL" id="PTIS01000012">
    <property type="protein sequence ID" value="PPK47932.1"/>
    <property type="molecule type" value="Genomic_DNA"/>
</dbReference>
<keyword evidence="12" id="KW-1208">Phospholipid metabolism</keyword>
<dbReference type="Gene3D" id="2.60.200.40">
    <property type="match status" value="1"/>
</dbReference>
<keyword evidence="6" id="KW-0547">Nucleotide-binding</keyword>
<keyword evidence="9" id="KW-0460">Magnesium</keyword>
<dbReference type="Gene3D" id="3.40.50.10330">
    <property type="entry name" value="Probable inorganic polyphosphate/atp-NAD kinase, domain 1"/>
    <property type="match status" value="1"/>
</dbReference>
<dbReference type="GO" id="GO:0005524">
    <property type="term" value="F:ATP binding"/>
    <property type="evidence" value="ECO:0007669"/>
    <property type="project" value="UniProtKB-KW"/>
</dbReference>
<dbReference type="GO" id="GO:0046872">
    <property type="term" value="F:metal ion binding"/>
    <property type="evidence" value="ECO:0007669"/>
    <property type="project" value="UniProtKB-KW"/>
</dbReference>
<evidence type="ECO:0000256" key="7">
    <source>
        <dbReference type="ARBA" id="ARBA00022777"/>
    </source>
</evidence>
<dbReference type="Pfam" id="PF19279">
    <property type="entry name" value="YegS_C"/>
    <property type="match status" value="1"/>
</dbReference>
<evidence type="ECO:0000256" key="9">
    <source>
        <dbReference type="ARBA" id="ARBA00022842"/>
    </source>
</evidence>
<evidence type="ECO:0000256" key="12">
    <source>
        <dbReference type="ARBA" id="ARBA00023264"/>
    </source>
</evidence>
<dbReference type="InterPro" id="IPR016064">
    <property type="entry name" value="NAD/diacylglycerol_kinase_sf"/>
</dbReference>
<dbReference type="InterPro" id="IPR050187">
    <property type="entry name" value="Lipid_Phosphate_FormReg"/>
</dbReference>
<sequence length="293" mass="32850">MKHLFIINPKAGKGKAVTFIKEIKDYFKDEEEYFIETTEREGHATSLVREYVDRNDYRVYSIGGDGTLNEVLNGIIGSNSSLAVIPAGTGNDFIKSIMEGGNHKDILRRTIEGAEEFMDLGKINKKYFINIASVGFDAAVTQNARHLKQKPFISGKLAYLFSIFLTMYKFKGIDVDILIDGVTIKRRILLIAIANGKYYGGGMKVAPDAKVTDGLLDICIVNNMSMWRVLRLFPKLIIGTHGEIQEVEFLKCESILIKGKESFPINMDGEKLNNNEIHIGVEKQHISIVKPNN</sequence>
<comment type="cofactor">
    <cofactor evidence="1">
        <name>Mg(2+)</name>
        <dbReference type="ChEBI" id="CHEBI:18420"/>
    </cofactor>
</comment>
<gene>
    <name evidence="14" type="ORF">BD821_11273</name>
</gene>
<dbReference type="InterPro" id="IPR045540">
    <property type="entry name" value="YegS/DAGK_C"/>
</dbReference>
<evidence type="ECO:0000256" key="6">
    <source>
        <dbReference type="ARBA" id="ARBA00022741"/>
    </source>
</evidence>
<dbReference type="PANTHER" id="PTHR12358">
    <property type="entry name" value="SPHINGOSINE KINASE"/>
    <property type="match status" value="1"/>
</dbReference>
<reference evidence="14 15" key="1">
    <citation type="submission" date="2018-02" db="EMBL/GenBank/DDBJ databases">
        <title>Genomic Encyclopedia of Archaeal and Bacterial Type Strains, Phase II (KMG-II): from individual species to whole genera.</title>
        <authorList>
            <person name="Goeker M."/>
        </authorList>
    </citation>
    <scope>NUCLEOTIDE SEQUENCE [LARGE SCALE GENOMIC DNA]</scope>
    <source>
        <strain evidence="14 15">DSM 15099</strain>
    </source>
</reference>